<dbReference type="HOGENOM" id="CLU_047522_1_2_11"/>
<dbReference type="Pfam" id="PF12833">
    <property type="entry name" value="HTH_18"/>
    <property type="match status" value="1"/>
</dbReference>
<protein>
    <submittedName>
        <fullName evidence="5">Putative AraC family transcriptional regulator</fullName>
    </submittedName>
</protein>
<evidence type="ECO:0000259" key="4">
    <source>
        <dbReference type="PROSITE" id="PS01124"/>
    </source>
</evidence>
<evidence type="ECO:0000313" key="6">
    <source>
        <dbReference type="Proteomes" id="UP000002204"/>
    </source>
</evidence>
<dbReference type="SUPFAM" id="SSF46689">
    <property type="entry name" value="Homeodomain-like"/>
    <property type="match status" value="1"/>
</dbReference>
<proteinExistence type="predicted"/>
<evidence type="ECO:0000256" key="3">
    <source>
        <dbReference type="ARBA" id="ARBA00023163"/>
    </source>
</evidence>
<dbReference type="EMBL" id="AP008957">
    <property type="protein sequence ID" value="BAH31075.1"/>
    <property type="molecule type" value="Genomic_DNA"/>
</dbReference>
<dbReference type="Pfam" id="PF12625">
    <property type="entry name" value="Arabinose_bd"/>
    <property type="match status" value="1"/>
</dbReference>
<evidence type="ECO:0000256" key="1">
    <source>
        <dbReference type="ARBA" id="ARBA00023015"/>
    </source>
</evidence>
<dbReference type="KEGG" id="rer:RER_03670"/>
<dbReference type="GO" id="GO:0003700">
    <property type="term" value="F:DNA-binding transcription factor activity"/>
    <property type="evidence" value="ECO:0007669"/>
    <property type="project" value="InterPro"/>
</dbReference>
<dbReference type="GO" id="GO:0005829">
    <property type="term" value="C:cytosol"/>
    <property type="evidence" value="ECO:0007669"/>
    <property type="project" value="TreeGrafter"/>
</dbReference>
<dbReference type="GO" id="GO:0000976">
    <property type="term" value="F:transcription cis-regulatory region binding"/>
    <property type="evidence" value="ECO:0007669"/>
    <property type="project" value="TreeGrafter"/>
</dbReference>
<gene>
    <name evidence="5" type="ordered locus">RER_03670</name>
</gene>
<keyword evidence="2" id="KW-0238">DNA-binding</keyword>
<keyword evidence="3" id="KW-0804">Transcription</keyword>
<organism evidence="5 6">
    <name type="scientific">Rhodococcus erythropolis (strain PR4 / NBRC 100887)</name>
    <dbReference type="NCBI Taxonomy" id="234621"/>
    <lineage>
        <taxon>Bacteria</taxon>
        <taxon>Bacillati</taxon>
        <taxon>Actinomycetota</taxon>
        <taxon>Actinomycetes</taxon>
        <taxon>Mycobacteriales</taxon>
        <taxon>Nocardiaceae</taxon>
        <taxon>Rhodococcus</taxon>
        <taxon>Rhodococcus erythropolis group</taxon>
    </lineage>
</organism>
<sequence>MLNLTRHTTQHFGTSSKGGPMKPLARYASLNRYVDLCRTVDVDAVALMRSVGLSPASLANPDQWVPAASIASLLERSAAESGHEDFGLLLAGLRRLSNLGPLSLVIREEPDVRSALDVLMRYEHTYNESLRIRLNEVNGLATLRISLEVGEPVDTRQSVELAVGATLQILRSFLGSRWHPVSVGFTHNAPKDTSTHRRILGDTVEFDHEFTGIVFFAADLDAANQLSDELLRPYARQFLDSLPASETSDTLSRTKELIEVLLPTGRCSVEQVARSLGFDRRTLHRHLAESGDTFTAVLNSVRSTLAERFVANPRYSLTEVAVHLGFSTQGSFSRWFRTQFSTSPSAWRTQRSIS</sequence>
<dbReference type="InterPro" id="IPR032687">
    <property type="entry name" value="AraC-type_N"/>
</dbReference>
<dbReference type="InterPro" id="IPR018060">
    <property type="entry name" value="HTH_AraC"/>
</dbReference>
<dbReference type="PANTHER" id="PTHR47894:SF4">
    <property type="entry name" value="HTH-TYPE TRANSCRIPTIONAL REGULATOR GADX"/>
    <property type="match status" value="1"/>
</dbReference>
<dbReference type="PROSITE" id="PS01124">
    <property type="entry name" value="HTH_ARAC_FAMILY_2"/>
    <property type="match status" value="1"/>
</dbReference>
<dbReference type="SMART" id="SM00342">
    <property type="entry name" value="HTH_ARAC"/>
    <property type="match status" value="1"/>
</dbReference>
<name>C0ZN23_RHOE4</name>
<dbReference type="PANTHER" id="PTHR47894">
    <property type="entry name" value="HTH-TYPE TRANSCRIPTIONAL REGULATOR GADX"/>
    <property type="match status" value="1"/>
</dbReference>
<dbReference type="AlphaFoldDB" id="C0ZN23"/>
<reference evidence="6" key="1">
    <citation type="submission" date="2005-03" db="EMBL/GenBank/DDBJ databases">
        <title>Comparison of the complete genome sequences of Rhodococcus erythropolis PR4 and Rhodococcus opacus B4.</title>
        <authorList>
            <person name="Takarada H."/>
            <person name="Sekine M."/>
            <person name="Hosoyama A."/>
            <person name="Yamada R."/>
            <person name="Fujisawa T."/>
            <person name="Omata S."/>
            <person name="Shimizu A."/>
            <person name="Tsukatani N."/>
            <person name="Tanikawa S."/>
            <person name="Fujita N."/>
            <person name="Harayama S."/>
        </authorList>
    </citation>
    <scope>NUCLEOTIDE SEQUENCE [LARGE SCALE GENOMIC DNA]</scope>
    <source>
        <strain evidence="6">PR4 / NBRC 100887</strain>
    </source>
</reference>
<dbReference type="eggNOG" id="COG2207">
    <property type="taxonomic scope" value="Bacteria"/>
</dbReference>
<dbReference type="Proteomes" id="UP000002204">
    <property type="component" value="Chromosome"/>
</dbReference>
<dbReference type="InterPro" id="IPR009057">
    <property type="entry name" value="Homeodomain-like_sf"/>
</dbReference>
<reference evidence="5 6" key="2">
    <citation type="journal article" date="2006" name="Environ. Microbiol.">
        <title>Sequence analysis of three plasmids harboured in Rhodococcus erythropolis strain PR4.</title>
        <authorList>
            <person name="Sekine M."/>
            <person name="Tanikawa S."/>
            <person name="Omata S."/>
            <person name="Saito M."/>
            <person name="Fujisawa T."/>
            <person name="Tsukatani N."/>
            <person name="Tajima T."/>
            <person name="Sekigawa T."/>
            <person name="Kosugi H."/>
            <person name="Matsuo Y."/>
            <person name="Nishiko R."/>
            <person name="Imamura K."/>
            <person name="Ito M."/>
            <person name="Narita H."/>
            <person name="Tago S."/>
            <person name="Fujita N."/>
            <person name="Harayama S."/>
        </authorList>
    </citation>
    <scope>NUCLEOTIDE SEQUENCE [LARGE SCALE GENOMIC DNA]</scope>
    <source>
        <strain evidence="6">PR4 / NBRC 100887</strain>
    </source>
</reference>
<accession>C0ZN23</accession>
<evidence type="ECO:0000256" key="2">
    <source>
        <dbReference type="ARBA" id="ARBA00023125"/>
    </source>
</evidence>
<keyword evidence="1" id="KW-0805">Transcription regulation</keyword>
<dbReference type="Gene3D" id="1.10.10.60">
    <property type="entry name" value="Homeodomain-like"/>
    <property type="match status" value="1"/>
</dbReference>
<feature type="domain" description="HTH araC/xylS-type" evidence="4">
    <location>
        <begin position="252"/>
        <end position="350"/>
    </location>
</feature>
<evidence type="ECO:0000313" key="5">
    <source>
        <dbReference type="EMBL" id="BAH31075.1"/>
    </source>
</evidence>